<evidence type="ECO:0000259" key="7">
    <source>
        <dbReference type="PROSITE" id="PS51762"/>
    </source>
</evidence>
<dbReference type="RefSeq" id="XP_051366572.1">
    <property type="nucleotide sequence ID" value="XM_051503286.1"/>
</dbReference>
<evidence type="ECO:0000256" key="5">
    <source>
        <dbReference type="ARBA" id="ARBA00023295"/>
    </source>
</evidence>
<protein>
    <recommendedName>
        <fullName evidence="3">endo-1,3(4)-beta-glucanase</fullName>
        <ecNumber evidence="3">3.2.1.6</ecNumber>
    </recommendedName>
</protein>
<dbReference type="FunFam" id="2.60.120.200:FF:000114">
    <property type="entry name" value="Probable endo-1,3(4)-beta-glucanase NFIA_089530"/>
    <property type="match status" value="1"/>
</dbReference>
<comment type="similarity">
    <text evidence="2">Belongs to the glycosyl hydrolase 16 family.</text>
</comment>
<dbReference type="PROSITE" id="PS51762">
    <property type="entry name" value="GH16_2"/>
    <property type="match status" value="1"/>
</dbReference>
<dbReference type="PANTHER" id="PTHR10963:SF24">
    <property type="entry name" value="GLYCOSIDASE C21B10.07-RELATED"/>
    <property type="match status" value="1"/>
</dbReference>
<accession>A0A9P9Y929</accession>
<comment type="catalytic activity">
    <reaction evidence="1">
        <text>Endohydrolysis of (1-&gt;3)- or (1-&gt;4)-linkages in beta-D-glucans when the glucose residue whose reducing group is involved in the linkage to be hydrolyzed is itself substituted at C-3.</text>
        <dbReference type="EC" id="3.2.1.6"/>
    </reaction>
</comment>
<dbReference type="SUPFAM" id="SSF49899">
    <property type="entry name" value="Concanavalin A-like lectins/glucanases"/>
    <property type="match status" value="1"/>
</dbReference>
<reference evidence="8" key="2">
    <citation type="submission" date="2022-07" db="EMBL/GenBank/DDBJ databases">
        <authorList>
            <person name="Goncalves M.F.M."/>
            <person name="Hilario S."/>
            <person name="Van De Peer Y."/>
            <person name="Esteves A.C."/>
            <person name="Alves A."/>
        </authorList>
    </citation>
    <scope>NUCLEOTIDE SEQUENCE</scope>
    <source>
        <strain evidence="8">MUM 19.33</strain>
    </source>
</reference>
<keyword evidence="5 8" id="KW-0326">Glycosidase</keyword>
<dbReference type="GeneID" id="75832533"/>
<name>A0A9P9Y929_9HYPO</name>
<proteinExistence type="inferred from homology"/>
<dbReference type="Proteomes" id="UP001055219">
    <property type="component" value="Unassembled WGS sequence"/>
</dbReference>
<dbReference type="AlphaFoldDB" id="A0A9P9Y929"/>
<organism evidence="8 9">
    <name type="scientific">Emericellopsis cladophorae</name>
    <dbReference type="NCBI Taxonomy" id="2686198"/>
    <lineage>
        <taxon>Eukaryota</taxon>
        <taxon>Fungi</taxon>
        <taxon>Dikarya</taxon>
        <taxon>Ascomycota</taxon>
        <taxon>Pezizomycotina</taxon>
        <taxon>Sordariomycetes</taxon>
        <taxon>Hypocreomycetidae</taxon>
        <taxon>Hypocreales</taxon>
        <taxon>Bionectriaceae</taxon>
        <taxon>Emericellopsis</taxon>
    </lineage>
</organism>
<comment type="caution">
    <text evidence="8">The sequence shown here is derived from an EMBL/GenBank/DDBJ whole genome shotgun (WGS) entry which is preliminary data.</text>
</comment>
<dbReference type="InterPro" id="IPR013320">
    <property type="entry name" value="ConA-like_dom_sf"/>
</dbReference>
<dbReference type="Pfam" id="PF26113">
    <property type="entry name" value="GH16_XgeA"/>
    <property type="match status" value="1"/>
</dbReference>
<dbReference type="PANTHER" id="PTHR10963">
    <property type="entry name" value="GLYCOSYL HYDROLASE-RELATED"/>
    <property type="match status" value="1"/>
</dbReference>
<evidence type="ECO:0000313" key="9">
    <source>
        <dbReference type="Proteomes" id="UP001055219"/>
    </source>
</evidence>
<dbReference type="InterPro" id="IPR000757">
    <property type="entry name" value="Beta-glucanase-like"/>
</dbReference>
<dbReference type="EMBL" id="JAGIXG020000001">
    <property type="protein sequence ID" value="KAI6785716.1"/>
    <property type="molecule type" value="Genomic_DNA"/>
</dbReference>
<evidence type="ECO:0000256" key="1">
    <source>
        <dbReference type="ARBA" id="ARBA00000124"/>
    </source>
</evidence>
<evidence type="ECO:0000256" key="3">
    <source>
        <dbReference type="ARBA" id="ARBA00012599"/>
    </source>
</evidence>
<feature type="domain" description="GH16" evidence="7">
    <location>
        <begin position="38"/>
        <end position="281"/>
    </location>
</feature>
<gene>
    <name evidence="8" type="ORF">J7T54_006055</name>
</gene>
<evidence type="ECO:0000256" key="2">
    <source>
        <dbReference type="ARBA" id="ARBA00006865"/>
    </source>
</evidence>
<keyword evidence="9" id="KW-1185">Reference proteome</keyword>
<dbReference type="CDD" id="cd02181">
    <property type="entry name" value="GH16_fungal_Lam16A_glucanase"/>
    <property type="match status" value="1"/>
</dbReference>
<reference evidence="8" key="1">
    <citation type="journal article" date="2021" name="J Fungi (Basel)">
        <title>Genomic and Metabolomic Analyses of the Marine Fungus Emericellopsis cladophorae: Insights into Saltwater Adaptability Mechanisms and Its Biosynthetic Potential.</title>
        <authorList>
            <person name="Goncalves M.F.M."/>
            <person name="Hilario S."/>
            <person name="Van de Peer Y."/>
            <person name="Esteves A.C."/>
            <person name="Alves A."/>
        </authorList>
    </citation>
    <scope>NUCLEOTIDE SEQUENCE</scope>
    <source>
        <strain evidence="8">MUM 19.33</strain>
    </source>
</reference>
<dbReference type="InterPro" id="IPR050546">
    <property type="entry name" value="Glycosyl_Hydrlase_16"/>
</dbReference>
<feature type="chain" id="PRO_5040292088" description="endo-1,3(4)-beta-glucanase" evidence="6">
    <location>
        <begin position="22"/>
        <end position="335"/>
    </location>
</feature>
<dbReference type="GO" id="GO:0009251">
    <property type="term" value="P:glucan catabolic process"/>
    <property type="evidence" value="ECO:0007669"/>
    <property type="project" value="TreeGrafter"/>
</dbReference>
<dbReference type="Gene3D" id="2.60.120.200">
    <property type="match status" value="1"/>
</dbReference>
<dbReference type="GO" id="GO:0052861">
    <property type="term" value="F:endo-1,3(4)-beta-glucanase activity"/>
    <property type="evidence" value="ECO:0007669"/>
    <property type="project" value="UniProtKB-EC"/>
</dbReference>
<evidence type="ECO:0000313" key="8">
    <source>
        <dbReference type="EMBL" id="KAI6785716.1"/>
    </source>
</evidence>
<keyword evidence="4" id="KW-0378">Hydrolase</keyword>
<dbReference type="EC" id="3.2.1.6" evidence="3"/>
<evidence type="ECO:0000256" key="6">
    <source>
        <dbReference type="SAM" id="SignalP"/>
    </source>
</evidence>
<evidence type="ECO:0000256" key="4">
    <source>
        <dbReference type="ARBA" id="ARBA00022801"/>
    </source>
</evidence>
<dbReference type="OrthoDB" id="192832at2759"/>
<feature type="signal peptide" evidence="6">
    <location>
        <begin position="1"/>
        <end position="21"/>
    </location>
</feature>
<sequence length="335" mass="36325">MLFGAPTAFGLAGLFAGTVQAQYQLDTFYNSENFFNEFSFFNEPDPTHGFVEYVDQASAFDLGLAHNDNGKIHMAADALEVNPANGRKSVRLTSNKVFTHGLVISDIEHMPGSECGAWPAHWLFGDPWPYAGEIDIIEGVNDQSATAVTLHTGPGCTIRNEGSDLTTLLKEADCNAGNANTGCGQQTSNHLNYGTGFNQIGGGVYAMEWTSDFIAVHFFPRDLIPADITGGHPDPSTWGLPIAKFVGSPGCDMDGFFRDNRIIFNTTFCGDWAGSPDVWNNNPVCSAKAPTCNDFVANNPQEYEEAYWTVNSVSVYKNNGTPTTSTPTQRQAFQA</sequence>
<keyword evidence="6" id="KW-0732">Signal</keyword>